<proteinExistence type="predicted"/>
<reference evidence="7 8" key="1">
    <citation type="submission" date="2024-02" db="EMBL/GenBank/DDBJ databases">
        <title>A draft genome for the cacao thread blight pathogen Marasmius crinis-equi.</title>
        <authorList>
            <person name="Cohen S.P."/>
            <person name="Baruah I.K."/>
            <person name="Amoako-Attah I."/>
            <person name="Bukari Y."/>
            <person name="Meinhardt L.W."/>
            <person name="Bailey B.A."/>
        </authorList>
    </citation>
    <scope>NUCLEOTIDE SEQUENCE [LARGE SCALE GENOMIC DNA]</scope>
    <source>
        <strain evidence="7 8">GH-76</strain>
    </source>
</reference>
<sequence>MDEIERKEAESPINPLDAQFQSLALTNMEPLSPNSKEFKTIEEYVRDSHGQTHGHIKGKVKHVFRIERASETQAWQKGGFDQVGDGERMLLWHGSRSTNFAGILKQGLRIAPPEAPVNGYMFGKGVYFADIYSKSAGYCYPSYSNNIGVLMLCEVAVKPFYERHDAEYNANESCKKAGKRATKGIGKNQPQKWKDAGVALGVDELKGCHMPDGKPGYDAQLPGWLQYNEYIVYDIAQIRVKYLLMINM</sequence>
<dbReference type="PROSITE" id="PS51059">
    <property type="entry name" value="PARP_CATALYTIC"/>
    <property type="match status" value="1"/>
</dbReference>
<name>A0ABR3FML1_9AGAR</name>
<dbReference type="EC" id="2.4.2.-" evidence="5"/>
<dbReference type="Proteomes" id="UP001465976">
    <property type="component" value="Unassembled WGS sequence"/>
</dbReference>
<comment type="caution">
    <text evidence="7">The sequence shown here is derived from an EMBL/GenBank/DDBJ whole genome shotgun (WGS) entry which is preliminary data.</text>
</comment>
<evidence type="ECO:0000313" key="7">
    <source>
        <dbReference type="EMBL" id="KAL0576388.1"/>
    </source>
</evidence>
<dbReference type="InterPro" id="IPR050800">
    <property type="entry name" value="ARTD/PARP"/>
</dbReference>
<evidence type="ECO:0000259" key="6">
    <source>
        <dbReference type="PROSITE" id="PS51059"/>
    </source>
</evidence>
<feature type="domain" description="PARP catalytic" evidence="6">
    <location>
        <begin position="14"/>
        <end position="248"/>
    </location>
</feature>
<evidence type="ECO:0000256" key="4">
    <source>
        <dbReference type="ARBA" id="ARBA00033987"/>
    </source>
</evidence>
<evidence type="ECO:0000256" key="3">
    <source>
        <dbReference type="ARBA" id="ARBA00023027"/>
    </source>
</evidence>
<dbReference type="Pfam" id="PF00644">
    <property type="entry name" value="PARP"/>
    <property type="match status" value="1"/>
</dbReference>
<dbReference type="InterPro" id="IPR012317">
    <property type="entry name" value="Poly(ADP-ribose)pol_cat_dom"/>
</dbReference>
<dbReference type="PANTHER" id="PTHR10459">
    <property type="entry name" value="DNA LIGASE"/>
    <property type="match status" value="1"/>
</dbReference>
<protein>
    <recommendedName>
        <fullName evidence="5">Poly [ADP-ribose] polymerase</fullName>
        <shortName evidence="5">PARP</shortName>
        <ecNumber evidence="5">2.4.2.-</ecNumber>
    </recommendedName>
</protein>
<keyword evidence="8" id="KW-1185">Reference proteome</keyword>
<gene>
    <name evidence="7" type="ORF">V5O48_005609</name>
</gene>
<comment type="catalytic activity">
    <reaction evidence="4">
        <text>NAD(+) + (ADP-D-ribosyl)n-acceptor = nicotinamide + (ADP-D-ribosyl)n+1-acceptor + H(+).</text>
        <dbReference type="EC" id="2.4.2.30"/>
    </reaction>
</comment>
<dbReference type="PANTHER" id="PTHR10459:SF60">
    <property type="entry name" value="POLY [ADP-RIBOSE] POLYMERASE 2"/>
    <property type="match status" value="1"/>
</dbReference>
<accession>A0ABR3FML1</accession>
<dbReference type="SUPFAM" id="SSF56399">
    <property type="entry name" value="ADP-ribosylation"/>
    <property type="match status" value="1"/>
</dbReference>
<keyword evidence="3 5" id="KW-0520">NAD</keyword>
<dbReference type="EMBL" id="JBAHYK010000227">
    <property type="protein sequence ID" value="KAL0576388.1"/>
    <property type="molecule type" value="Genomic_DNA"/>
</dbReference>
<evidence type="ECO:0000256" key="2">
    <source>
        <dbReference type="ARBA" id="ARBA00022679"/>
    </source>
</evidence>
<dbReference type="Gene3D" id="3.90.228.10">
    <property type="match status" value="1"/>
</dbReference>
<organism evidence="7 8">
    <name type="scientific">Marasmius crinis-equi</name>
    <dbReference type="NCBI Taxonomy" id="585013"/>
    <lineage>
        <taxon>Eukaryota</taxon>
        <taxon>Fungi</taxon>
        <taxon>Dikarya</taxon>
        <taxon>Basidiomycota</taxon>
        <taxon>Agaricomycotina</taxon>
        <taxon>Agaricomycetes</taxon>
        <taxon>Agaricomycetidae</taxon>
        <taxon>Agaricales</taxon>
        <taxon>Marasmiineae</taxon>
        <taxon>Marasmiaceae</taxon>
        <taxon>Marasmius</taxon>
    </lineage>
</organism>
<evidence type="ECO:0000313" key="8">
    <source>
        <dbReference type="Proteomes" id="UP001465976"/>
    </source>
</evidence>
<evidence type="ECO:0000256" key="1">
    <source>
        <dbReference type="ARBA" id="ARBA00022676"/>
    </source>
</evidence>
<evidence type="ECO:0000256" key="5">
    <source>
        <dbReference type="RuleBase" id="RU362114"/>
    </source>
</evidence>
<keyword evidence="1 5" id="KW-0328">Glycosyltransferase</keyword>
<dbReference type="CDD" id="cd01437">
    <property type="entry name" value="parp_like"/>
    <property type="match status" value="1"/>
</dbReference>
<keyword evidence="2 5" id="KW-0808">Transferase</keyword>